<dbReference type="PANTHER" id="PTHR43174:SF3">
    <property type="entry name" value="UDP-N-ACETYLGLUCOSAMINE 2-EPIMERASE"/>
    <property type="match status" value="1"/>
</dbReference>
<name>A0A248ZXQ5_MANHA</name>
<dbReference type="OrthoDB" id="9803238at2"/>
<dbReference type="AlphaFoldDB" id="A0A248ZXQ5"/>
<evidence type="ECO:0000313" key="4">
    <source>
        <dbReference type="EMBL" id="TRB75344.1"/>
    </source>
</evidence>
<dbReference type="InterPro" id="IPR029767">
    <property type="entry name" value="WecB-like"/>
</dbReference>
<sequence length="394" mass="44267">MKNIAYITGSRAEYGIVKRLLQKLAQDPTVNFSLVVTAMHLDPQYGNTVTVIEQDGFEIAARIPLTLNSENNQTIIHSMAECLDRFGEHFQQHRYDAVIVLGDRYEMLAVATAAAMHNIPLIHLHGGEQTLGNYDEFIRHCITKMSKLHLTSTEEYRQRVIQMGELPENVVNTGSLGAENSLDLVLPTQAELVERLGIPASPYFLVVFHPETLTDVSVLEQIEALLNAFEQFKDKYQFVFIGSNSDTNSEQIYARFKAYTDENQFKFFTSVKPEEYLALIKYSNGLIGNSSSGLIEAPSCGVGTLNIGNRQQGRVRDESVIDVESNEQAIIDGIEKLISADFQHRLPSMKNPYFQDNAMEKAYNAIKIFLADSHHTQPKGFYDVAFSQAVKKSE</sequence>
<dbReference type="InterPro" id="IPR020004">
    <property type="entry name" value="UDP-GlcNAc_Epase"/>
</dbReference>
<reference evidence="6 7" key="2">
    <citation type="journal article" date="2019" name="Vet. Microbiol.">
        <title>Genetic characterization of susceptible and multi-drug resistant Mannheimia haemolytica isolated from high-risk stocker calves prior to and after antimicrobial metaphylaxis.</title>
        <authorList>
            <person name="Snyder E.R."/>
            <person name="Alvarez-Narvaez S."/>
            <person name="Credille B.C."/>
        </authorList>
    </citation>
    <scope>NUCLEOTIDE SEQUENCE [LARGE SCALE GENOMIC DNA]</scope>
    <source>
        <strain evidence="4 6">UGA-R5-128-1</strain>
        <strain evidence="3 7">UGA-R7-163-1</strain>
    </source>
</reference>
<dbReference type="GeneID" id="67368420"/>
<dbReference type="NCBIfam" id="TIGR03568">
    <property type="entry name" value="NeuC_NnaA"/>
    <property type="match status" value="1"/>
</dbReference>
<dbReference type="EMBL" id="VAJB01000007">
    <property type="protein sequence ID" value="TRB75344.1"/>
    <property type="molecule type" value="Genomic_DNA"/>
</dbReference>
<dbReference type="Proteomes" id="UP000315164">
    <property type="component" value="Unassembled WGS sequence"/>
</dbReference>
<dbReference type="RefSeq" id="WP_006247885.1">
    <property type="nucleotide sequence ID" value="NZ_CP011098.1"/>
</dbReference>
<evidence type="ECO:0000313" key="3">
    <source>
        <dbReference type="EMBL" id="TRB38802.1"/>
    </source>
</evidence>
<dbReference type="Proteomes" id="UP000254802">
    <property type="component" value="Unassembled WGS sequence"/>
</dbReference>
<dbReference type="GO" id="GO:0004553">
    <property type="term" value="F:hydrolase activity, hydrolyzing O-glycosyl compounds"/>
    <property type="evidence" value="ECO:0007669"/>
    <property type="project" value="InterPro"/>
</dbReference>
<proteinExistence type="predicted"/>
<feature type="domain" description="UDP-N-acetylglucosamine 2-epimerase" evidence="1">
    <location>
        <begin position="23"/>
        <end position="367"/>
    </location>
</feature>
<dbReference type="KEGG" id="mhaq:WC39_04025"/>
<dbReference type="InterPro" id="IPR003331">
    <property type="entry name" value="UDP_GlcNAc_Epimerase_2_dom"/>
</dbReference>
<dbReference type="EC" id="3.2.1.183" evidence="4"/>
<dbReference type="GO" id="GO:0006047">
    <property type="term" value="P:UDP-N-acetylglucosamine metabolic process"/>
    <property type="evidence" value="ECO:0007669"/>
    <property type="project" value="InterPro"/>
</dbReference>
<dbReference type="PANTHER" id="PTHR43174">
    <property type="entry name" value="UDP-N-ACETYLGLUCOSAMINE 2-EPIMERASE"/>
    <property type="match status" value="1"/>
</dbReference>
<gene>
    <name evidence="4" type="primary">neuC</name>
    <name evidence="4" type="ORF">FEA53_05035</name>
    <name evidence="3" type="ORF">FEB89_04820</name>
    <name evidence="2" type="ORF">NCTC10638_03745</name>
</gene>
<dbReference type="SUPFAM" id="SSF53756">
    <property type="entry name" value="UDP-Glycosyltransferase/glycogen phosphorylase"/>
    <property type="match status" value="1"/>
</dbReference>
<dbReference type="EMBL" id="UGPN01000002">
    <property type="protein sequence ID" value="STY64563.1"/>
    <property type="molecule type" value="Genomic_DNA"/>
</dbReference>
<dbReference type="CDD" id="cd03786">
    <property type="entry name" value="GTB_UDP-GlcNAc_2-Epimerase"/>
    <property type="match status" value="1"/>
</dbReference>
<protein>
    <submittedName>
        <fullName evidence="2">Polysialic acid biosynthesis protein P7</fullName>
    </submittedName>
    <submittedName>
        <fullName evidence="4">UDP-N-acetylglucosamine 2-epimerase (Hydrolyzing)</fullName>
        <ecNumber evidence="4">3.2.1.183</ecNumber>
    </submittedName>
</protein>
<evidence type="ECO:0000313" key="2">
    <source>
        <dbReference type="EMBL" id="STY64563.1"/>
    </source>
</evidence>
<organism evidence="4 6">
    <name type="scientific">Mannheimia haemolytica</name>
    <name type="common">Pasteurella haemolytica</name>
    <dbReference type="NCBI Taxonomy" id="75985"/>
    <lineage>
        <taxon>Bacteria</taxon>
        <taxon>Pseudomonadati</taxon>
        <taxon>Pseudomonadota</taxon>
        <taxon>Gammaproteobacteria</taxon>
        <taxon>Pasteurellales</taxon>
        <taxon>Pasteurellaceae</taxon>
        <taxon>Mannheimia</taxon>
    </lineage>
</organism>
<keyword evidence="7" id="KW-1185">Reference proteome</keyword>
<evidence type="ECO:0000313" key="5">
    <source>
        <dbReference type="Proteomes" id="UP000254802"/>
    </source>
</evidence>
<dbReference type="STRING" id="75985.WC39_04025"/>
<evidence type="ECO:0000313" key="7">
    <source>
        <dbReference type="Proteomes" id="UP000318394"/>
    </source>
</evidence>
<accession>A0A248ZXQ5</accession>
<evidence type="ECO:0000313" key="6">
    <source>
        <dbReference type="Proteomes" id="UP000315164"/>
    </source>
</evidence>
<dbReference type="Proteomes" id="UP000318394">
    <property type="component" value="Unassembled WGS sequence"/>
</dbReference>
<dbReference type="EMBL" id="VAJI01000006">
    <property type="protein sequence ID" value="TRB38802.1"/>
    <property type="molecule type" value="Genomic_DNA"/>
</dbReference>
<reference evidence="2 5" key="1">
    <citation type="submission" date="2018-06" db="EMBL/GenBank/DDBJ databases">
        <authorList>
            <consortium name="Pathogen Informatics"/>
            <person name="Doyle S."/>
        </authorList>
    </citation>
    <scope>NUCLEOTIDE SEQUENCE [LARGE SCALE GENOMIC DNA]</scope>
    <source>
        <strain evidence="2 5">NCTC10638</strain>
    </source>
</reference>
<keyword evidence="4" id="KW-0378">Hydrolase</keyword>
<evidence type="ECO:0000259" key="1">
    <source>
        <dbReference type="Pfam" id="PF02350"/>
    </source>
</evidence>
<keyword evidence="4" id="KW-0326">Glycosidase</keyword>
<dbReference type="KEGG" id="mhay:VK67_04025"/>
<dbReference type="Pfam" id="PF02350">
    <property type="entry name" value="Epimerase_2"/>
    <property type="match status" value="1"/>
</dbReference>
<dbReference type="Gene3D" id="3.40.50.2000">
    <property type="entry name" value="Glycogen Phosphorylase B"/>
    <property type="match status" value="2"/>
</dbReference>